<dbReference type="PANTHER" id="PTHR30570:SF1">
    <property type="entry name" value="PHOSPHATE-BINDING PROTEIN PSTS"/>
    <property type="match status" value="1"/>
</dbReference>
<feature type="compositionally biased region" description="Polar residues" evidence="2">
    <location>
        <begin position="407"/>
        <end position="432"/>
    </location>
</feature>
<comment type="caution">
    <text evidence="4">The sequence shown here is derived from an EMBL/GenBank/DDBJ whole genome shotgun (WGS) entry which is preliminary data.</text>
</comment>
<name>A0A8J6XD89_9CYAN</name>
<gene>
    <name evidence="4" type="ORF">ICL16_02355</name>
</gene>
<dbReference type="RefSeq" id="WP_190825295.1">
    <property type="nucleotide sequence ID" value="NZ_CAWPPI010000012.1"/>
</dbReference>
<dbReference type="PANTHER" id="PTHR30570">
    <property type="entry name" value="PERIPLASMIC PHOSPHATE BINDING COMPONENT OF PHOSPHATE ABC TRANSPORTER"/>
    <property type="match status" value="1"/>
</dbReference>
<reference evidence="4" key="1">
    <citation type="submission" date="2020-09" db="EMBL/GenBank/DDBJ databases">
        <title>Iningainema tapete sp. nov. (Scytonemataceae, Cyanobacteria) from greenhouses in central Florida (USA) produces two types of nodularin with biosynthetic potential for microcystin-LR and anabaenopeptins.</title>
        <authorList>
            <person name="Berthold D.E."/>
            <person name="Lefler F.W."/>
            <person name="Huang I.-S."/>
            <person name="Abdulla H."/>
            <person name="Zimba P.V."/>
            <person name="Laughinghouse H.D. IV."/>
        </authorList>
    </citation>
    <scope>NUCLEOTIDE SEQUENCE</scope>
    <source>
        <strain evidence="4">BLCCT55</strain>
    </source>
</reference>
<dbReference type="Gene3D" id="3.40.190.10">
    <property type="entry name" value="Periplasmic binding protein-like II"/>
    <property type="match status" value="2"/>
</dbReference>
<feature type="region of interest" description="Disordered" evidence="2">
    <location>
        <begin position="396"/>
        <end position="435"/>
    </location>
</feature>
<evidence type="ECO:0000259" key="3">
    <source>
        <dbReference type="Pfam" id="PF12849"/>
    </source>
</evidence>
<dbReference type="AlphaFoldDB" id="A0A8J6XD89"/>
<dbReference type="Proteomes" id="UP000629098">
    <property type="component" value="Unassembled WGS sequence"/>
</dbReference>
<dbReference type="EMBL" id="JACXAE010000012">
    <property type="protein sequence ID" value="MBD2770995.1"/>
    <property type="molecule type" value="Genomic_DNA"/>
</dbReference>
<proteinExistence type="predicted"/>
<dbReference type="Pfam" id="PF16258">
    <property type="entry name" value="DUF4912"/>
    <property type="match status" value="1"/>
</dbReference>
<organism evidence="4 5">
    <name type="scientific">Iningainema tapete BLCC-T55</name>
    <dbReference type="NCBI Taxonomy" id="2748662"/>
    <lineage>
        <taxon>Bacteria</taxon>
        <taxon>Bacillati</taxon>
        <taxon>Cyanobacteriota</taxon>
        <taxon>Cyanophyceae</taxon>
        <taxon>Nostocales</taxon>
        <taxon>Scytonemataceae</taxon>
        <taxon>Iningainema tapete</taxon>
    </lineage>
</organism>
<dbReference type="InterPro" id="IPR024370">
    <property type="entry name" value="PBP_domain"/>
</dbReference>
<dbReference type="InterPro" id="IPR032585">
    <property type="entry name" value="DUF4912"/>
</dbReference>
<sequence>MRQKEKKENSIVSVALLVTLATTPMAAILVSESTLAQSGDVNVTFPLPQTVPTGTVVRIDGSSSMALINQNLKQGFEKQFTGVKVEASANGTDAALKALHEGKIDIAAIARDLTPSEKQQGLEQIRLRREKIAIIVGEENPFKGSITDRQFARIFRGEITDWSEIGGPSGKIQFIDRPTSSDTRAAFSTYPVFKRRNFTTGSTANQLAEDSTQEVAKQLGKDGIGYVLANQVSKLEGVRVLPMNKILPDDDRYPFSQPFVYVYKKNPNPNIDSFLGFVTNSPGKQAVKVARDAETEAVVAVVSLATNPNSTSVLATPEVTTTASSDSKTTVSNRKTSSFLPNVRKNLTEKELIPILKWVLPMLALSGVLLWWLLGKRSKAGNVLVSNSNMPLQPALATGTNAPIDESNPQESHRVNQNSATPAKNSSQNKGGANTPLWLKFAHKKSDEIVVDETTSVTKDEVISTPTPVVQPSQEIEVASPVAPNPATRVVVVNNTSHPDASSVPPVNHAIAATSVDSKETSTGNAAILNGTGLSVGITPAFWSKFSDKPDGQVNNVVLENKALDIVADAAENIVEETASETVNTTNTPPVVEEKIQPKTNVESSVVLLPRSLKWAYAVWSVSDAQKEALKQRGGSQFTLRLYDVTDVDLSYQSPKLVQQYECEETIGDRYVAIPKGDRNYIAEIGYLTNGKRWLLLARSPIVRVLSRPDQDFYLITDAELIIHGATEPGATVSISGSQVKVQPDGTFHLRLPFQESLIDHTMSATSASGQAKTVRIKFSQDIAE</sequence>
<accession>A0A8J6XD89</accession>
<dbReference type="InterPro" id="IPR050811">
    <property type="entry name" value="Phosphate_ABC_transporter"/>
</dbReference>
<dbReference type="SUPFAM" id="SSF53850">
    <property type="entry name" value="Periplasmic binding protein-like II"/>
    <property type="match status" value="1"/>
</dbReference>
<evidence type="ECO:0000313" key="5">
    <source>
        <dbReference type="Proteomes" id="UP000629098"/>
    </source>
</evidence>
<evidence type="ECO:0000313" key="4">
    <source>
        <dbReference type="EMBL" id="MBD2770995.1"/>
    </source>
</evidence>
<keyword evidence="5" id="KW-1185">Reference proteome</keyword>
<protein>
    <submittedName>
        <fullName evidence="4">DUF4912 domain-containing protein</fullName>
    </submittedName>
</protein>
<feature type="domain" description="PBP" evidence="3">
    <location>
        <begin position="53"/>
        <end position="279"/>
    </location>
</feature>
<evidence type="ECO:0000256" key="1">
    <source>
        <dbReference type="ARBA" id="ARBA00022729"/>
    </source>
</evidence>
<dbReference type="Pfam" id="PF12849">
    <property type="entry name" value="PBP_like_2"/>
    <property type="match status" value="1"/>
</dbReference>
<keyword evidence="1" id="KW-0732">Signal</keyword>
<evidence type="ECO:0000256" key="2">
    <source>
        <dbReference type="SAM" id="MobiDB-lite"/>
    </source>
</evidence>